<comment type="caution">
    <text evidence="2">The sequence shown here is derived from an EMBL/GenBank/DDBJ whole genome shotgun (WGS) entry which is preliminary data.</text>
</comment>
<keyword evidence="1" id="KW-0812">Transmembrane</keyword>
<name>A0ABT1S6K2_9FIRM</name>
<protein>
    <submittedName>
        <fullName evidence="2">ABC transporter permease</fullName>
    </submittedName>
</protein>
<gene>
    <name evidence="2" type="ORF">NE686_03290</name>
</gene>
<proteinExistence type="predicted"/>
<feature type="transmembrane region" description="Helical" evidence="1">
    <location>
        <begin position="53"/>
        <end position="73"/>
    </location>
</feature>
<keyword evidence="1" id="KW-1133">Transmembrane helix</keyword>
<dbReference type="Pfam" id="PF12730">
    <property type="entry name" value="ABC2_membrane_4"/>
    <property type="match status" value="1"/>
</dbReference>
<evidence type="ECO:0000313" key="3">
    <source>
        <dbReference type="Proteomes" id="UP001524478"/>
    </source>
</evidence>
<dbReference type="EMBL" id="JANGAC010000002">
    <property type="protein sequence ID" value="MCQ4922098.1"/>
    <property type="molecule type" value="Genomic_DNA"/>
</dbReference>
<reference evidence="2 3" key="1">
    <citation type="submission" date="2022-06" db="EMBL/GenBank/DDBJ databases">
        <title>Isolation of gut microbiota from human fecal samples.</title>
        <authorList>
            <person name="Pamer E.G."/>
            <person name="Barat B."/>
            <person name="Waligurski E."/>
            <person name="Medina S."/>
            <person name="Paddock L."/>
            <person name="Mostad J."/>
        </authorList>
    </citation>
    <scope>NUCLEOTIDE SEQUENCE [LARGE SCALE GENOMIC DNA]</scope>
    <source>
        <strain evidence="2 3">DFI.7.95</strain>
    </source>
</reference>
<feature type="transmembrane region" description="Helical" evidence="1">
    <location>
        <begin position="100"/>
        <end position="127"/>
    </location>
</feature>
<dbReference type="Proteomes" id="UP001524478">
    <property type="component" value="Unassembled WGS sequence"/>
</dbReference>
<dbReference type="PANTHER" id="PTHR37305:SF1">
    <property type="entry name" value="MEMBRANE PROTEIN"/>
    <property type="match status" value="1"/>
</dbReference>
<organism evidence="2 3">
    <name type="scientific">Tissierella carlieri</name>
    <dbReference type="NCBI Taxonomy" id="689904"/>
    <lineage>
        <taxon>Bacteria</taxon>
        <taxon>Bacillati</taxon>
        <taxon>Bacillota</taxon>
        <taxon>Tissierellia</taxon>
        <taxon>Tissierellales</taxon>
        <taxon>Tissierellaceae</taxon>
        <taxon>Tissierella</taxon>
    </lineage>
</organism>
<keyword evidence="1" id="KW-0472">Membrane</keyword>
<dbReference type="RefSeq" id="WP_216562857.1">
    <property type="nucleotide sequence ID" value="NZ_JAHLOH010000056.1"/>
</dbReference>
<sequence>MRNYIKSEFYRIIHRKYYQVTVLLFVVFSIVVNLFFKFLGTKITEPFFTSMDFLLIFLFASPIILLIIQDIILGDEIKHKTLNNVIVNGISRDKIIFSKIISILAFFMLFSIIVIGVHILISIVLFGINEEGFKFINQYFLVCLSAVPLWIGLISFYIIFSVTIQNQVIVSLIALTYIYIVSYITRVIAYLQPKLTFLYILQPLSILRSLIDIIEMRRALGMDGYCVIAIFPVLIGFGLFTISTILLITIFRKKDF</sequence>
<accession>A0ABT1S6K2</accession>
<dbReference type="PANTHER" id="PTHR37305">
    <property type="entry name" value="INTEGRAL MEMBRANE PROTEIN-RELATED"/>
    <property type="match status" value="1"/>
</dbReference>
<feature type="transmembrane region" description="Helical" evidence="1">
    <location>
        <begin position="139"/>
        <end position="160"/>
    </location>
</feature>
<feature type="transmembrane region" description="Helical" evidence="1">
    <location>
        <begin position="172"/>
        <end position="191"/>
    </location>
</feature>
<evidence type="ECO:0000313" key="2">
    <source>
        <dbReference type="EMBL" id="MCQ4922098.1"/>
    </source>
</evidence>
<feature type="transmembrane region" description="Helical" evidence="1">
    <location>
        <begin position="226"/>
        <end position="251"/>
    </location>
</feature>
<feature type="transmembrane region" description="Helical" evidence="1">
    <location>
        <begin position="20"/>
        <end position="41"/>
    </location>
</feature>
<keyword evidence="3" id="KW-1185">Reference proteome</keyword>
<evidence type="ECO:0000256" key="1">
    <source>
        <dbReference type="SAM" id="Phobius"/>
    </source>
</evidence>